<keyword evidence="1" id="KW-0812">Transmembrane</keyword>
<organism evidence="2">
    <name type="scientific">Sulfurimonas autotrophica</name>
    <dbReference type="NCBI Taxonomy" id="202747"/>
    <lineage>
        <taxon>Bacteria</taxon>
        <taxon>Pseudomonadati</taxon>
        <taxon>Campylobacterota</taxon>
        <taxon>Epsilonproteobacteria</taxon>
        <taxon>Campylobacterales</taxon>
        <taxon>Sulfurimonadaceae</taxon>
        <taxon>Sulfurimonas</taxon>
    </lineage>
</organism>
<protein>
    <submittedName>
        <fullName evidence="2">Uncharacterized protein</fullName>
    </submittedName>
</protein>
<accession>A0A7C3GIE3</accession>
<sequence>MEISTSTWMMIAFVAAMILSIWKMYPFLVNRTLEDDDTGEDAHNFLVELMHRVLQNEETAPDTKELHEKMVIHEDFDKEKFWRFNLNKLNQLLYKHYAEHPHLNSIEDIHKELKEKRN</sequence>
<reference evidence="2" key="1">
    <citation type="journal article" date="2020" name="mSystems">
        <title>Genome- and Community-Level Interaction Insights into Carbon Utilization and Element Cycling Functions of Hydrothermarchaeota in Hydrothermal Sediment.</title>
        <authorList>
            <person name="Zhou Z."/>
            <person name="Liu Y."/>
            <person name="Xu W."/>
            <person name="Pan J."/>
            <person name="Luo Z.H."/>
            <person name="Li M."/>
        </authorList>
    </citation>
    <scope>NUCLEOTIDE SEQUENCE [LARGE SCALE GENOMIC DNA]</scope>
    <source>
        <strain evidence="2">HyVt-507</strain>
    </source>
</reference>
<proteinExistence type="predicted"/>
<dbReference type="EMBL" id="DRNH01000058">
    <property type="protein sequence ID" value="HFB53297.1"/>
    <property type="molecule type" value="Genomic_DNA"/>
</dbReference>
<gene>
    <name evidence="2" type="ORF">ENJ67_01070</name>
</gene>
<evidence type="ECO:0000256" key="1">
    <source>
        <dbReference type="SAM" id="Phobius"/>
    </source>
</evidence>
<dbReference type="Proteomes" id="UP000886390">
    <property type="component" value="Unassembled WGS sequence"/>
</dbReference>
<name>A0A7C3GIE3_9BACT</name>
<evidence type="ECO:0000313" key="2">
    <source>
        <dbReference type="EMBL" id="HFB53297.1"/>
    </source>
</evidence>
<feature type="transmembrane region" description="Helical" evidence="1">
    <location>
        <begin position="6"/>
        <end position="25"/>
    </location>
</feature>
<dbReference type="AlphaFoldDB" id="A0A7C3GIE3"/>
<comment type="caution">
    <text evidence="2">The sequence shown here is derived from an EMBL/GenBank/DDBJ whole genome shotgun (WGS) entry which is preliminary data.</text>
</comment>
<keyword evidence="1" id="KW-0472">Membrane</keyword>
<keyword evidence="1" id="KW-1133">Transmembrane helix</keyword>